<comment type="caution">
    <text evidence="1">The sequence shown here is derived from an EMBL/GenBank/DDBJ whole genome shotgun (WGS) entry which is preliminary data.</text>
</comment>
<name>A0A816LE52_9BILA</name>
<dbReference type="Proteomes" id="UP000663856">
    <property type="component" value="Unassembled WGS sequence"/>
</dbReference>
<gene>
    <name evidence="1" type="ORF">WKI299_LOCUS419</name>
</gene>
<evidence type="ECO:0000313" key="1">
    <source>
        <dbReference type="EMBL" id="CAF1930036.1"/>
    </source>
</evidence>
<proteinExistence type="predicted"/>
<dbReference type="EMBL" id="CAJNRF010000025">
    <property type="protein sequence ID" value="CAF1930036.1"/>
    <property type="molecule type" value="Genomic_DNA"/>
</dbReference>
<dbReference type="AlphaFoldDB" id="A0A816LE52"/>
<sequence length="139" mass="15376">MFDQDDKLISPINHDTDNAKDVSETMLNDIDACNSLAQSIEDFMSSIKPQLANINSSLERSGDKTRQANIKKMIFFLLECLHLTNGVTSGETASKPLHVQLKRLSEFASSAAATLKVLYKTRSSMETVEPATSQNLCKH</sequence>
<reference evidence="1" key="1">
    <citation type="submission" date="2021-02" db="EMBL/GenBank/DDBJ databases">
        <authorList>
            <person name="Nowell W R."/>
        </authorList>
    </citation>
    <scope>NUCLEOTIDE SEQUENCE</scope>
</reference>
<evidence type="ECO:0000313" key="2">
    <source>
        <dbReference type="Proteomes" id="UP000663856"/>
    </source>
</evidence>
<accession>A0A816LE52</accession>
<organism evidence="1 2">
    <name type="scientific">Rotaria magnacalcarata</name>
    <dbReference type="NCBI Taxonomy" id="392030"/>
    <lineage>
        <taxon>Eukaryota</taxon>
        <taxon>Metazoa</taxon>
        <taxon>Spiralia</taxon>
        <taxon>Gnathifera</taxon>
        <taxon>Rotifera</taxon>
        <taxon>Eurotatoria</taxon>
        <taxon>Bdelloidea</taxon>
        <taxon>Philodinida</taxon>
        <taxon>Philodinidae</taxon>
        <taxon>Rotaria</taxon>
    </lineage>
</organism>
<protein>
    <submittedName>
        <fullName evidence="1">Uncharacterized protein</fullName>
    </submittedName>
</protein>